<proteinExistence type="predicted"/>
<dbReference type="CDD" id="cd00093">
    <property type="entry name" value="HTH_XRE"/>
    <property type="match status" value="1"/>
</dbReference>
<dbReference type="AlphaFoldDB" id="A0A1Q8Q987"/>
<evidence type="ECO:0000313" key="4">
    <source>
        <dbReference type="Proteomes" id="UP000185568"/>
    </source>
</evidence>
<dbReference type="RefSeq" id="WP_075397182.1">
    <property type="nucleotide sequence ID" value="NZ_MSDU01000004.1"/>
</dbReference>
<dbReference type="STRING" id="1714264.BTO30_02720"/>
<protein>
    <recommendedName>
        <fullName evidence="2">HTH cro/C1-type domain-containing protein</fullName>
    </recommendedName>
</protein>
<dbReference type="PANTHER" id="PTHR46558">
    <property type="entry name" value="TRACRIPTIONAL REGULATORY PROTEIN-RELATED-RELATED"/>
    <property type="match status" value="1"/>
</dbReference>
<dbReference type="SUPFAM" id="SSF47413">
    <property type="entry name" value="lambda repressor-like DNA-binding domains"/>
    <property type="match status" value="1"/>
</dbReference>
<dbReference type="InterPro" id="IPR010982">
    <property type="entry name" value="Lambda_DNA-bd_dom_sf"/>
</dbReference>
<accession>A0A1Q8Q987</accession>
<dbReference type="Gene3D" id="1.10.260.40">
    <property type="entry name" value="lambda repressor-like DNA-binding domains"/>
    <property type="match status" value="1"/>
</dbReference>
<feature type="domain" description="HTH cro/C1-type" evidence="2">
    <location>
        <begin position="8"/>
        <end position="67"/>
    </location>
</feature>
<organism evidence="3 4">
    <name type="scientific">Domibacillus antri</name>
    <dbReference type="NCBI Taxonomy" id="1714264"/>
    <lineage>
        <taxon>Bacteria</taxon>
        <taxon>Bacillati</taxon>
        <taxon>Bacillota</taxon>
        <taxon>Bacilli</taxon>
        <taxon>Bacillales</taxon>
        <taxon>Bacillaceae</taxon>
        <taxon>Domibacillus</taxon>
    </lineage>
</organism>
<dbReference type="GO" id="GO:0003677">
    <property type="term" value="F:DNA binding"/>
    <property type="evidence" value="ECO:0007669"/>
    <property type="project" value="UniProtKB-KW"/>
</dbReference>
<dbReference type="EMBL" id="MSDU01000004">
    <property type="protein sequence ID" value="OLN23871.1"/>
    <property type="molecule type" value="Genomic_DNA"/>
</dbReference>
<dbReference type="SMART" id="SM00530">
    <property type="entry name" value="HTH_XRE"/>
    <property type="match status" value="1"/>
</dbReference>
<dbReference type="OrthoDB" id="5190137at2"/>
<dbReference type="Proteomes" id="UP000185568">
    <property type="component" value="Unassembled WGS sequence"/>
</dbReference>
<sequence length="155" mass="17853">MKIFADRLKKLRESRKETNPHFTQGYVAEILGVARTTYTAYENGTKQPPMETVIKIANLFDTSTDYLLGRNDSKNSNSLPELTEKDEQNIMTDLEAMINNLESKNGMASFDGHTVDELDDEDRELLIASLEQSMRLAKRIAKQKYTPKKYRKEQE</sequence>
<dbReference type="InterPro" id="IPR001387">
    <property type="entry name" value="Cro/C1-type_HTH"/>
</dbReference>
<keyword evidence="1" id="KW-0238">DNA-binding</keyword>
<evidence type="ECO:0000259" key="2">
    <source>
        <dbReference type="PROSITE" id="PS50943"/>
    </source>
</evidence>
<gene>
    <name evidence="3" type="ORF">BTO30_02720</name>
</gene>
<evidence type="ECO:0000256" key="1">
    <source>
        <dbReference type="ARBA" id="ARBA00023125"/>
    </source>
</evidence>
<dbReference type="Pfam" id="PF01381">
    <property type="entry name" value="HTH_3"/>
    <property type="match status" value="1"/>
</dbReference>
<dbReference type="PANTHER" id="PTHR46558:SF14">
    <property type="entry name" value="HTH-TYPE TRANSCRIPTIONAL REGULATOR ANSR"/>
    <property type="match status" value="1"/>
</dbReference>
<reference evidence="3 4" key="1">
    <citation type="submission" date="2016-12" db="EMBL/GenBank/DDBJ databases">
        <title>Domibacillus antri genome sequencing.</title>
        <authorList>
            <person name="Verma A."/>
            <person name="Krishnamurthi S."/>
        </authorList>
    </citation>
    <scope>NUCLEOTIDE SEQUENCE [LARGE SCALE GENOMIC DNA]</scope>
    <source>
        <strain evidence="3 4">XD80</strain>
    </source>
</reference>
<name>A0A1Q8Q987_9BACI</name>
<comment type="caution">
    <text evidence="3">The sequence shown here is derived from an EMBL/GenBank/DDBJ whole genome shotgun (WGS) entry which is preliminary data.</text>
</comment>
<dbReference type="PROSITE" id="PS50943">
    <property type="entry name" value="HTH_CROC1"/>
    <property type="match status" value="1"/>
</dbReference>
<keyword evidence="4" id="KW-1185">Reference proteome</keyword>
<evidence type="ECO:0000313" key="3">
    <source>
        <dbReference type="EMBL" id="OLN23871.1"/>
    </source>
</evidence>